<comment type="similarity">
    <text evidence="1">Belongs to the FrmR/RcnR family.</text>
</comment>
<dbReference type="GO" id="GO:0045892">
    <property type="term" value="P:negative regulation of DNA-templated transcription"/>
    <property type="evidence" value="ECO:0007669"/>
    <property type="project" value="UniProtKB-ARBA"/>
</dbReference>
<dbReference type="Pfam" id="PF02583">
    <property type="entry name" value="Trns_repr_metal"/>
    <property type="match status" value="1"/>
</dbReference>
<dbReference type="CDD" id="cd10148">
    <property type="entry name" value="CsoR-like_DUF156"/>
    <property type="match status" value="1"/>
</dbReference>
<dbReference type="GO" id="GO:0003677">
    <property type="term" value="F:DNA binding"/>
    <property type="evidence" value="ECO:0007669"/>
    <property type="project" value="InterPro"/>
</dbReference>
<dbReference type="EMBL" id="PJCH01000015">
    <property type="protein sequence ID" value="PQA86614.1"/>
    <property type="molecule type" value="Genomic_DNA"/>
</dbReference>
<dbReference type="PANTHER" id="PTHR33677">
    <property type="entry name" value="TRANSCRIPTIONAL REPRESSOR FRMR-RELATED"/>
    <property type="match status" value="1"/>
</dbReference>
<protein>
    <submittedName>
        <fullName evidence="2">Transcriptional regulator</fullName>
    </submittedName>
</protein>
<dbReference type="Gene3D" id="1.20.58.1000">
    <property type="entry name" value="Metal-sensitive repressor, helix protomer"/>
    <property type="match status" value="1"/>
</dbReference>
<evidence type="ECO:0000313" key="3">
    <source>
        <dbReference type="Proteomes" id="UP000239504"/>
    </source>
</evidence>
<organism evidence="2 3">
    <name type="scientific">Hyphococcus luteus</name>
    <dbReference type="NCBI Taxonomy" id="2058213"/>
    <lineage>
        <taxon>Bacteria</taxon>
        <taxon>Pseudomonadati</taxon>
        <taxon>Pseudomonadota</taxon>
        <taxon>Alphaproteobacteria</taxon>
        <taxon>Parvularculales</taxon>
        <taxon>Parvularculaceae</taxon>
        <taxon>Hyphococcus</taxon>
    </lineage>
</organism>
<dbReference type="InterPro" id="IPR038390">
    <property type="entry name" value="Metal_Tscrpt_repr_sf"/>
</dbReference>
<dbReference type="PANTHER" id="PTHR33677:SF3">
    <property type="entry name" value="COPPER-SENSING TRANSCRIPTIONAL REPRESSOR RICR"/>
    <property type="match status" value="1"/>
</dbReference>
<dbReference type="OrthoDB" id="9811244at2"/>
<dbReference type="Proteomes" id="UP000239504">
    <property type="component" value="Unassembled WGS sequence"/>
</dbReference>
<dbReference type="GO" id="GO:0046872">
    <property type="term" value="F:metal ion binding"/>
    <property type="evidence" value="ECO:0007669"/>
    <property type="project" value="InterPro"/>
</dbReference>
<keyword evidence="3" id="KW-1185">Reference proteome</keyword>
<dbReference type="AlphaFoldDB" id="A0A2S7K277"/>
<sequence length="94" mass="10604">MSGNLVSDNSAIIKRLSRIEGQVRGVARMIEEDRYCIDILHQVQAIKSALSRAESEILKNHAHHCVEEAITAGSAKAQREKFSELVDLFERTKR</sequence>
<gene>
    <name evidence="2" type="ORF">CW354_18535</name>
</gene>
<name>A0A2S7K277_9PROT</name>
<evidence type="ECO:0000313" key="2">
    <source>
        <dbReference type="EMBL" id="PQA86614.1"/>
    </source>
</evidence>
<comment type="caution">
    <text evidence="2">The sequence shown here is derived from an EMBL/GenBank/DDBJ whole genome shotgun (WGS) entry which is preliminary data.</text>
</comment>
<proteinExistence type="inferred from homology"/>
<reference evidence="2 3" key="1">
    <citation type="submission" date="2017-12" db="EMBL/GenBank/DDBJ databases">
        <authorList>
            <person name="Hurst M.R.H."/>
        </authorList>
    </citation>
    <scope>NUCLEOTIDE SEQUENCE [LARGE SCALE GENOMIC DNA]</scope>
    <source>
        <strain evidence="2 3">SY-3-19</strain>
    </source>
</reference>
<dbReference type="InterPro" id="IPR003735">
    <property type="entry name" value="Metal_Tscrpt_repr"/>
</dbReference>
<evidence type="ECO:0000256" key="1">
    <source>
        <dbReference type="ARBA" id="ARBA00005260"/>
    </source>
</evidence>
<accession>A0A2S7K277</accession>
<dbReference type="RefSeq" id="WP_104831826.1">
    <property type="nucleotide sequence ID" value="NZ_PJCH01000015.1"/>
</dbReference>